<dbReference type="EMBL" id="JBGOOJ010000024">
    <property type="protein sequence ID" value="MEZ8092050.1"/>
    <property type="molecule type" value="Genomic_DNA"/>
</dbReference>
<organism evidence="1 2">
    <name type="scientific">Vibrio kanaloae</name>
    <dbReference type="NCBI Taxonomy" id="170673"/>
    <lineage>
        <taxon>Bacteria</taxon>
        <taxon>Pseudomonadati</taxon>
        <taxon>Pseudomonadota</taxon>
        <taxon>Gammaproteobacteria</taxon>
        <taxon>Vibrionales</taxon>
        <taxon>Vibrionaceae</taxon>
        <taxon>Vibrio</taxon>
    </lineage>
</organism>
<name>A0ABV4LLQ9_9VIBR</name>
<dbReference type="GO" id="GO:0016874">
    <property type="term" value="F:ligase activity"/>
    <property type="evidence" value="ECO:0007669"/>
    <property type="project" value="UniProtKB-KW"/>
</dbReference>
<gene>
    <name evidence="1" type="primary">entE</name>
    <name evidence="1" type="ORF">ACED24_18485</name>
</gene>
<dbReference type="InterPro" id="IPR042099">
    <property type="entry name" value="ANL_N_sf"/>
</dbReference>
<feature type="non-terminal residue" evidence="1">
    <location>
        <position position="63"/>
    </location>
</feature>
<dbReference type="Gene3D" id="3.40.50.12780">
    <property type="entry name" value="N-terminal domain of ligase-like"/>
    <property type="match status" value="1"/>
</dbReference>
<reference evidence="1 2" key="1">
    <citation type="submission" date="2024-06" db="EMBL/GenBank/DDBJ databases">
        <authorList>
            <person name="Steensen K."/>
            <person name="Seneca J."/>
            <person name="Bartlau N."/>
            <person name="Yu A.X."/>
            <person name="Polz M.F."/>
        </authorList>
    </citation>
    <scope>NUCLEOTIDE SEQUENCE [LARGE SCALE GENOMIC DNA]</scope>
    <source>
        <strain evidence="1 2">5S240</strain>
    </source>
</reference>
<accession>A0ABV4LLQ9</accession>
<keyword evidence="2" id="KW-1185">Reference proteome</keyword>
<evidence type="ECO:0000313" key="1">
    <source>
        <dbReference type="EMBL" id="MEZ8092050.1"/>
    </source>
</evidence>
<evidence type="ECO:0000313" key="2">
    <source>
        <dbReference type="Proteomes" id="UP001569177"/>
    </source>
</evidence>
<proteinExistence type="predicted"/>
<comment type="caution">
    <text evidence="1">The sequence shown here is derived from an EMBL/GenBank/DDBJ whole genome shotgun (WGS) entry which is preliminary data.</text>
</comment>
<protein>
    <submittedName>
        <fullName evidence="1">2,3-dihydroxybenzoate-AMP ligase</fullName>
    </submittedName>
</protein>
<sequence>MMNDDFTPWPENVSKRYKELGYWQDKTLFDHLYKTVMSSPDAPAICCGEITYNYQDFLDRIYK</sequence>
<keyword evidence="1" id="KW-0436">Ligase</keyword>
<dbReference type="SUPFAM" id="SSF56801">
    <property type="entry name" value="Acetyl-CoA synthetase-like"/>
    <property type="match status" value="1"/>
</dbReference>
<dbReference type="Proteomes" id="UP001569177">
    <property type="component" value="Unassembled WGS sequence"/>
</dbReference>